<dbReference type="Proteomes" id="UP000051036">
    <property type="component" value="Unassembled WGS sequence"/>
</dbReference>
<dbReference type="OrthoDB" id="2313962at2"/>
<reference evidence="1 2" key="1">
    <citation type="journal article" date="2015" name="Genome Announc.">
        <title>Expanding the biotechnology potential of lactobacilli through comparative genomics of 213 strains and associated genera.</title>
        <authorList>
            <person name="Sun Z."/>
            <person name="Harris H.M."/>
            <person name="McCann A."/>
            <person name="Guo C."/>
            <person name="Argimon S."/>
            <person name="Zhang W."/>
            <person name="Yang X."/>
            <person name="Jeffery I.B."/>
            <person name="Cooney J.C."/>
            <person name="Kagawa T.F."/>
            <person name="Liu W."/>
            <person name="Song Y."/>
            <person name="Salvetti E."/>
            <person name="Wrobel A."/>
            <person name="Rasinkangas P."/>
            <person name="Parkhill J."/>
            <person name="Rea M.C."/>
            <person name="O'Sullivan O."/>
            <person name="Ritari J."/>
            <person name="Douillard F.P."/>
            <person name="Paul Ross R."/>
            <person name="Yang R."/>
            <person name="Briner A.E."/>
            <person name="Felis G.E."/>
            <person name="de Vos W.M."/>
            <person name="Barrangou R."/>
            <person name="Klaenhammer T.R."/>
            <person name="Caufield P.W."/>
            <person name="Cui Y."/>
            <person name="Zhang H."/>
            <person name="O'Toole P.W."/>
        </authorList>
    </citation>
    <scope>NUCLEOTIDE SEQUENCE [LARGE SCALE GENOMIC DNA]</scope>
    <source>
        <strain evidence="1 2">DSM 16043</strain>
    </source>
</reference>
<dbReference type="EMBL" id="AZFM01000017">
    <property type="protein sequence ID" value="KRL89840.1"/>
    <property type="molecule type" value="Genomic_DNA"/>
</dbReference>
<evidence type="ECO:0000313" key="1">
    <source>
        <dbReference type="EMBL" id="KRL89840.1"/>
    </source>
</evidence>
<dbReference type="AlphaFoldDB" id="A0A0R1U961"/>
<keyword evidence="2" id="KW-1185">Reference proteome</keyword>
<sequence>MLNFDFVFVPFDLTPLYESTVQQYRWGWFGKDYLKSQVDAGLLPAKYYEEATGEKYEKADKKTSTKAN</sequence>
<evidence type="ECO:0000313" key="2">
    <source>
        <dbReference type="Proteomes" id="UP000051036"/>
    </source>
</evidence>
<protein>
    <recommendedName>
        <fullName evidence="3">XkdX family protein</fullName>
    </recommendedName>
</protein>
<dbReference type="PATRIC" id="fig|1423763.3.peg.492"/>
<organism evidence="1 2">
    <name type="scientific">Lactobacillus kalixensis DSM 16043</name>
    <dbReference type="NCBI Taxonomy" id="1423763"/>
    <lineage>
        <taxon>Bacteria</taxon>
        <taxon>Bacillati</taxon>
        <taxon>Bacillota</taxon>
        <taxon>Bacilli</taxon>
        <taxon>Lactobacillales</taxon>
        <taxon>Lactobacillaceae</taxon>
        <taxon>Lactobacillus</taxon>
    </lineage>
</organism>
<evidence type="ECO:0008006" key="3">
    <source>
        <dbReference type="Google" id="ProtNLM"/>
    </source>
</evidence>
<dbReference type="RefSeq" id="WP_057798812.1">
    <property type="nucleotide sequence ID" value="NZ_AZFM01000017.1"/>
</dbReference>
<dbReference type="InterPro" id="IPR010022">
    <property type="entry name" value="XkdX"/>
</dbReference>
<dbReference type="Pfam" id="PF09693">
    <property type="entry name" value="Phage_XkdX"/>
    <property type="match status" value="1"/>
</dbReference>
<accession>A0A0R1U961</accession>
<name>A0A0R1U961_9LACO</name>
<proteinExistence type="predicted"/>
<comment type="caution">
    <text evidence="1">The sequence shown here is derived from an EMBL/GenBank/DDBJ whole genome shotgun (WGS) entry which is preliminary data.</text>
</comment>
<dbReference type="STRING" id="1423763.FC46_GL000488"/>
<gene>
    <name evidence="1" type="ORF">FC46_GL000488</name>
</gene>